<keyword evidence="1" id="KW-0813">Transport</keyword>
<accession>A0ABS5XE66</accession>
<evidence type="ECO:0000256" key="1">
    <source>
        <dbReference type="ARBA" id="ARBA00022448"/>
    </source>
</evidence>
<dbReference type="PANTHER" id="PTHR43298">
    <property type="entry name" value="MULTIDRUG RESISTANCE PROTEIN NORM-RELATED"/>
    <property type="match status" value="1"/>
</dbReference>
<gene>
    <name evidence="3" type="ORF">J7302_07555</name>
</gene>
<protein>
    <recommendedName>
        <fullName evidence="5">Efflux protein, MATE family</fullName>
    </recommendedName>
</protein>
<feature type="transmembrane region" description="Helical" evidence="2">
    <location>
        <begin position="199"/>
        <end position="222"/>
    </location>
</feature>
<sequence length="466" mass="51398">MRFLVWLRGRAEMDVTSKEILRRALPLGLANMSVVLMPLLDSVMLGRHDVYSMASGGLAMQIYLILFMLGEGIVFGFGPIYGRYLDAGDEQKMASSKLAIYFLLLVFGVLALFALLFGPEILLSLQQSPRLVDEARGYLICLGLSILPNLLFIHYWEILAFHDKGKIVVAGATIQLVVDIVLNYVLIYGKWGAPELGLLGAGIGTLIGAMVGASVLFVFMSWHTSSPRVDIRELKKVSTLVPYMLETLKIGVPIGFSIISTVAFLSASVFLMGWFSEEALAAHLAILQVNELIVVFILGFNEYCAIHVSSNASRVTGKSLRAFLYKVSMTAFIFIAVLLLAMFVFRLQIFSLFLGAPTEGTSPVYAHMEDFFSFALPFLLVDAFILLLTGVLRGCEVTRWPLAINIIGFWLFGLLTQLLLVDAYPTVPLVIWVGMQVGFVVTAIGLAVFFMRFSSKSQFGMYSATH</sequence>
<name>A0ABS5XE66_9GAMM</name>
<dbReference type="PANTHER" id="PTHR43298:SF2">
    <property type="entry name" value="FMN_FAD EXPORTER YEEO-RELATED"/>
    <property type="match status" value="1"/>
</dbReference>
<keyword evidence="2" id="KW-0812">Transmembrane</keyword>
<keyword evidence="2" id="KW-0472">Membrane</keyword>
<keyword evidence="2" id="KW-1133">Transmembrane helix</keyword>
<reference evidence="3 4" key="1">
    <citation type="submission" date="2021-04" db="EMBL/GenBank/DDBJ databases">
        <title>Pseudomonas boanensis sp. nov., a bacterium isolated from river water used for household purposes in Boane District, Mozambique.</title>
        <authorList>
            <person name="Nicklasson M."/>
            <person name="Martin-Rodriguez A.J."/>
            <person name="Thorell K."/>
            <person name="Neves L."/>
            <person name="Mussagy A."/>
            <person name="Rydberg H.A."/>
            <person name="Hernroth B."/>
            <person name="Svensson-Stadler L."/>
            <person name="Sjoling A."/>
        </authorList>
    </citation>
    <scope>NUCLEOTIDE SEQUENCE [LARGE SCALE GENOMIC DNA]</scope>
    <source>
        <strain evidence="3 4">DB1</strain>
    </source>
</reference>
<evidence type="ECO:0008006" key="5">
    <source>
        <dbReference type="Google" id="ProtNLM"/>
    </source>
</evidence>
<feature type="transmembrane region" description="Helical" evidence="2">
    <location>
        <begin position="20"/>
        <end position="40"/>
    </location>
</feature>
<dbReference type="RefSeq" id="WP_215372540.1">
    <property type="nucleotide sequence ID" value="NZ_JAGTIS010000003.1"/>
</dbReference>
<dbReference type="InterPro" id="IPR050222">
    <property type="entry name" value="MATE_MdtK"/>
</dbReference>
<feature type="transmembrane region" description="Helical" evidence="2">
    <location>
        <begin position="371"/>
        <end position="392"/>
    </location>
</feature>
<feature type="transmembrane region" description="Helical" evidence="2">
    <location>
        <begin position="281"/>
        <end position="301"/>
    </location>
</feature>
<feature type="transmembrane region" description="Helical" evidence="2">
    <location>
        <begin position="167"/>
        <end position="187"/>
    </location>
</feature>
<dbReference type="EMBL" id="JAGTIS010000003">
    <property type="protein sequence ID" value="MBT8765986.1"/>
    <property type="molecule type" value="Genomic_DNA"/>
</dbReference>
<feature type="transmembrane region" description="Helical" evidence="2">
    <location>
        <begin position="322"/>
        <end position="345"/>
    </location>
</feature>
<comment type="caution">
    <text evidence="3">The sequence shown here is derived from an EMBL/GenBank/DDBJ whole genome shotgun (WGS) entry which is preliminary data.</text>
</comment>
<proteinExistence type="predicted"/>
<feature type="transmembrane region" description="Helical" evidence="2">
    <location>
        <begin position="60"/>
        <end position="78"/>
    </location>
</feature>
<organism evidence="3 4">
    <name type="scientific">Metapseudomonas boanensis</name>
    <dbReference type="NCBI Taxonomy" id="2822138"/>
    <lineage>
        <taxon>Bacteria</taxon>
        <taxon>Pseudomonadati</taxon>
        <taxon>Pseudomonadota</taxon>
        <taxon>Gammaproteobacteria</taxon>
        <taxon>Pseudomonadales</taxon>
        <taxon>Pseudomonadaceae</taxon>
        <taxon>Metapseudomonas</taxon>
    </lineage>
</organism>
<feature type="transmembrane region" description="Helical" evidence="2">
    <location>
        <begin position="430"/>
        <end position="451"/>
    </location>
</feature>
<evidence type="ECO:0000313" key="4">
    <source>
        <dbReference type="Proteomes" id="UP001519667"/>
    </source>
</evidence>
<dbReference type="Pfam" id="PF01554">
    <property type="entry name" value="MatE"/>
    <property type="match status" value="2"/>
</dbReference>
<feature type="transmembrane region" description="Helical" evidence="2">
    <location>
        <begin position="404"/>
        <end position="424"/>
    </location>
</feature>
<dbReference type="Proteomes" id="UP001519667">
    <property type="component" value="Unassembled WGS sequence"/>
</dbReference>
<feature type="transmembrane region" description="Helical" evidence="2">
    <location>
        <begin position="98"/>
        <end position="117"/>
    </location>
</feature>
<keyword evidence="4" id="KW-1185">Reference proteome</keyword>
<feature type="transmembrane region" description="Helical" evidence="2">
    <location>
        <begin position="254"/>
        <end position="275"/>
    </location>
</feature>
<dbReference type="InterPro" id="IPR002528">
    <property type="entry name" value="MATE_fam"/>
</dbReference>
<evidence type="ECO:0000313" key="3">
    <source>
        <dbReference type="EMBL" id="MBT8765986.1"/>
    </source>
</evidence>
<feature type="transmembrane region" description="Helical" evidence="2">
    <location>
        <begin position="137"/>
        <end position="155"/>
    </location>
</feature>
<evidence type="ECO:0000256" key="2">
    <source>
        <dbReference type="SAM" id="Phobius"/>
    </source>
</evidence>